<dbReference type="InterPro" id="IPR021236">
    <property type="entry name" value="Uncharacterised_YfdX"/>
</dbReference>
<dbReference type="Pfam" id="PF10938">
    <property type="entry name" value="YfdX"/>
    <property type="match status" value="1"/>
</dbReference>
<name>A0A1W1BJ54_9ZZZZ</name>
<dbReference type="EMBL" id="FPHN01000023">
    <property type="protein sequence ID" value="SFV53536.1"/>
    <property type="molecule type" value="Genomic_DNA"/>
</dbReference>
<protein>
    <recommendedName>
        <fullName evidence="2">YfdX protein</fullName>
    </recommendedName>
</protein>
<evidence type="ECO:0008006" key="2">
    <source>
        <dbReference type="Google" id="ProtNLM"/>
    </source>
</evidence>
<sequence length="263" mass="29098">MEHIKAVAVNKATSEAKKQNADIKLVKEAVDSLKYVEDALNELDKNNKDKASEYLAKALGKLEVTLSSKKVPELLPVDSMFVANEFIGTSKTIKEAVKLAKEFLSDYRVQEARKVLAPLKSEITISTINIPLATFPDALKEASKLIHDNKTEEAKVVLAAALSTLVEVKKVIPVPLVEAMELIVTASNVAQKDTDEAKKLLNLAQEELKIAKYLGYVSSSDVTYKTLDNAIDELKSDIKSKEVKMLFKNLKDKLKDFTSKIFS</sequence>
<organism evidence="1">
    <name type="scientific">hydrothermal vent metagenome</name>
    <dbReference type="NCBI Taxonomy" id="652676"/>
    <lineage>
        <taxon>unclassified sequences</taxon>
        <taxon>metagenomes</taxon>
        <taxon>ecological metagenomes</taxon>
    </lineage>
</organism>
<gene>
    <name evidence="1" type="ORF">MNB_SV-14-903</name>
</gene>
<proteinExistence type="predicted"/>
<evidence type="ECO:0000313" key="1">
    <source>
        <dbReference type="EMBL" id="SFV53536.1"/>
    </source>
</evidence>
<accession>A0A1W1BJ54</accession>
<reference evidence="1" key="1">
    <citation type="submission" date="2016-10" db="EMBL/GenBank/DDBJ databases">
        <authorList>
            <person name="de Groot N.N."/>
        </authorList>
    </citation>
    <scope>NUCLEOTIDE SEQUENCE</scope>
</reference>
<dbReference type="AlphaFoldDB" id="A0A1W1BJ54"/>